<protein>
    <submittedName>
        <fullName evidence="2">Uncharacterized protein</fullName>
    </submittedName>
</protein>
<sequence>MGRKPKRPKPRARALISLDWAKTKKAERAAEPRRRDDNCGAAEMETRRRRVIETFPISVDWCVYWCISVNISALSSCQLAITDHESRFTHSRLCNLGSLIESFKVGTGITDSLIHDCAYSVI</sequence>
<gene>
    <name evidence="2" type="ORF">E3N88_25728</name>
    <name evidence="1" type="ORF">E3N88_43655</name>
</gene>
<evidence type="ECO:0000313" key="2">
    <source>
        <dbReference type="EMBL" id="KAD4385559.1"/>
    </source>
</evidence>
<dbReference type="AlphaFoldDB" id="A0A5N6N5K4"/>
<dbReference type="Proteomes" id="UP000326396">
    <property type="component" value="Linkage Group LG3"/>
</dbReference>
<dbReference type="EMBL" id="SZYD01001357">
    <property type="protein sequence ID" value="KAD0825899.1"/>
    <property type="molecule type" value="Genomic_DNA"/>
</dbReference>
<comment type="caution">
    <text evidence="2">The sequence shown here is derived from an EMBL/GenBank/DDBJ whole genome shotgun (WGS) entry which is preliminary data.</text>
</comment>
<evidence type="ECO:0000313" key="1">
    <source>
        <dbReference type="EMBL" id="KAD0825899.1"/>
    </source>
</evidence>
<reference evidence="2 3" key="1">
    <citation type="submission" date="2019-05" db="EMBL/GenBank/DDBJ databases">
        <title>Mikania micrantha, genome provides insights into the molecular mechanism of rapid growth.</title>
        <authorList>
            <person name="Liu B."/>
        </authorList>
    </citation>
    <scope>NUCLEOTIDE SEQUENCE [LARGE SCALE GENOMIC DNA]</scope>
    <source>
        <strain evidence="2">NLD-2019</strain>
        <tissue evidence="2">Leaf</tissue>
    </source>
</reference>
<dbReference type="EMBL" id="SZYD01000013">
    <property type="protein sequence ID" value="KAD4385559.1"/>
    <property type="molecule type" value="Genomic_DNA"/>
</dbReference>
<name>A0A5N6N5K4_9ASTR</name>
<evidence type="ECO:0000313" key="3">
    <source>
        <dbReference type="Proteomes" id="UP000326396"/>
    </source>
</evidence>
<organism evidence="2 3">
    <name type="scientific">Mikania micrantha</name>
    <name type="common">bitter vine</name>
    <dbReference type="NCBI Taxonomy" id="192012"/>
    <lineage>
        <taxon>Eukaryota</taxon>
        <taxon>Viridiplantae</taxon>
        <taxon>Streptophyta</taxon>
        <taxon>Embryophyta</taxon>
        <taxon>Tracheophyta</taxon>
        <taxon>Spermatophyta</taxon>
        <taxon>Magnoliopsida</taxon>
        <taxon>eudicotyledons</taxon>
        <taxon>Gunneridae</taxon>
        <taxon>Pentapetalae</taxon>
        <taxon>asterids</taxon>
        <taxon>campanulids</taxon>
        <taxon>Asterales</taxon>
        <taxon>Asteraceae</taxon>
        <taxon>Asteroideae</taxon>
        <taxon>Heliantheae alliance</taxon>
        <taxon>Eupatorieae</taxon>
        <taxon>Mikania</taxon>
    </lineage>
</organism>
<proteinExistence type="predicted"/>
<keyword evidence="3" id="KW-1185">Reference proteome</keyword>
<accession>A0A5N6N5K4</accession>